<accession>A0ABS6T0F2</accession>
<dbReference type="Pfam" id="PF10067">
    <property type="entry name" value="DUF2306"/>
    <property type="match status" value="1"/>
</dbReference>
<feature type="transmembrane region" description="Helical" evidence="1">
    <location>
        <begin position="73"/>
        <end position="90"/>
    </location>
</feature>
<sequence length="170" mass="18691">MSLEPLLTAPLAVQIHVIAALEALVLTPLVIFRKRRDNWHRIAGYLWVTNIVIASVSSFLITEIRLIGPFSPIHALSVLTLVNVVLAVRAIRRRNVTAHQSIMKATAFWGLGVAGTLALVPGRRMHEVLFGPDAPDAYSGAGFLAWVTMAMALAYVGFRLWQDRRATAAR</sequence>
<reference evidence="2 3" key="1">
    <citation type="submission" date="2021-05" db="EMBL/GenBank/DDBJ databases">
        <title>Culturable bacteria isolated from Daya Bay.</title>
        <authorList>
            <person name="Zheng W."/>
            <person name="Yu S."/>
            <person name="Huang Y."/>
        </authorList>
    </citation>
    <scope>NUCLEOTIDE SEQUENCE [LARGE SCALE GENOMIC DNA]</scope>
    <source>
        <strain evidence="2 3">DP4N28-5</strain>
    </source>
</reference>
<feature type="transmembrane region" description="Helical" evidence="1">
    <location>
        <begin position="102"/>
        <end position="120"/>
    </location>
</feature>
<organism evidence="2 3">
    <name type="scientific">Maritimibacter dapengensis</name>
    <dbReference type="NCBI Taxonomy" id="2836868"/>
    <lineage>
        <taxon>Bacteria</taxon>
        <taxon>Pseudomonadati</taxon>
        <taxon>Pseudomonadota</taxon>
        <taxon>Alphaproteobacteria</taxon>
        <taxon>Rhodobacterales</taxon>
        <taxon>Roseobacteraceae</taxon>
        <taxon>Maritimibacter</taxon>
    </lineage>
</organism>
<protein>
    <submittedName>
        <fullName evidence="2">DUF2306 domain-containing protein</fullName>
    </submittedName>
</protein>
<keyword evidence="1" id="KW-0472">Membrane</keyword>
<proteinExistence type="predicted"/>
<feature type="transmembrane region" description="Helical" evidence="1">
    <location>
        <begin position="12"/>
        <end position="32"/>
    </location>
</feature>
<dbReference type="Proteomes" id="UP000756530">
    <property type="component" value="Unassembled WGS sequence"/>
</dbReference>
<evidence type="ECO:0000313" key="3">
    <source>
        <dbReference type="Proteomes" id="UP000756530"/>
    </source>
</evidence>
<feature type="transmembrane region" description="Helical" evidence="1">
    <location>
        <begin position="140"/>
        <end position="161"/>
    </location>
</feature>
<dbReference type="InterPro" id="IPR018750">
    <property type="entry name" value="DUF2306_membrane"/>
</dbReference>
<dbReference type="EMBL" id="JAHUZE010000002">
    <property type="protein sequence ID" value="MBV7378714.1"/>
    <property type="molecule type" value="Genomic_DNA"/>
</dbReference>
<name>A0ABS6T0F2_9RHOB</name>
<feature type="transmembrane region" description="Helical" evidence="1">
    <location>
        <begin position="44"/>
        <end position="61"/>
    </location>
</feature>
<gene>
    <name evidence="2" type="ORF">KJP28_07220</name>
</gene>
<comment type="caution">
    <text evidence="2">The sequence shown here is derived from an EMBL/GenBank/DDBJ whole genome shotgun (WGS) entry which is preliminary data.</text>
</comment>
<evidence type="ECO:0000256" key="1">
    <source>
        <dbReference type="SAM" id="Phobius"/>
    </source>
</evidence>
<keyword evidence="3" id="KW-1185">Reference proteome</keyword>
<keyword evidence="1" id="KW-0812">Transmembrane</keyword>
<evidence type="ECO:0000313" key="2">
    <source>
        <dbReference type="EMBL" id="MBV7378714.1"/>
    </source>
</evidence>
<keyword evidence="1" id="KW-1133">Transmembrane helix</keyword>
<dbReference type="RefSeq" id="WP_218391898.1">
    <property type="nucleotide sequence ID" value="NZ_JAHUZE010000002.1"/>
</dbReference>